<dbReference type="RefSeq" id="WP_068007671.1">
    <property type="nucleotide sequence ID" value="NZ_FOFM01000008.1"/>
</dbReference>
<dbReference type="Proteomes" id="UP000076577">
    <property type="component" value="Unassembled WGS sequence"/>
</dbReference>
<evidence type="ECO:0000256" key="5">
    <source>
        <dbReference type="ARBA" id="ARBA00022692"/>
    </source>
</evidence>
<evidence type="ECO:0000256" key="2">
    <source>
        <dbReference type="ARBA" id="ARBA00010145"/>
    </source>
</evidence>
<keyword evidence="5 8" id="KW-0812">Transmembrane</keyword>
<sequence length="316" mass="34024">MLNVVNLAMPFFLLIFLGFVSGRRAKLSRDGLAWMNFFVIYLALPALFFQLLSETPLEELATFDFVAATTFSTFAMFAIAYSFARFVLCGNIGEATVQALVGSYSNIGYMGPGVTLAVLGAGAAVPTALILCFDTILLFILVPMMMSIGGSRNVRVGPLALEIFKRIITHPFILAVLAGILAAAIEFKPPVALDQTISFLRQAAAPCALFAMGVTIALQPSRRTAKELPILLLIKLVVHPVLVFVLLEWIGGFDSLWISTALLMAALPPAANVYVLAQHYSSYVERASTAVLYGTLASVVTLPVLIYLLQSGILVP</sequence>
<dbReference type="GO" id="GO:0005886">
    <property type="term" value="C:plasma membrane"/>
    <property type="evidence" value="ECO:0007669"/>
    <property type="project" value="UniProtKB-SubCell"/>
</dbReference>
<evidence type="ECO:0000256" key="3">
    <source>
        <dbReference type="ARBA" id="ARBA00022448"/>
    </source>
</evidence>
<dbReference type="PATRIC" id="fig|989403.3.peg.3307"/>
<accession>A0A165XBR8</accession>
<gene>
    <name evidence="9" type="ORF">PsAD2_03088</name>
</gene>
<evidence type="ECO:0000256" key="1">
    <source>
        <dbReference type="ARBA" id="ARBA00004651"/>
    </source>
</evidence>
<keyword evidence="3" id="KW-0813">Transport</keyword>
<feature type="transmembrane region" description="Helical" evidence="8">
    <location>
        <begin position="65"/>
        <end position="84"/>
    </location>
</feature>
<feature type="transmembrane region" description="Helical" evidence="8">
    <location>
        <begin position="197"/>
        <end position="218"/>
    </location>
</feature>
<evidence type="ECO:0000256" key="8">
    <source>
        <dbReference type="SAM" id="Phobius"/>
    </source>
</evidence>
<name>A0A165XBR8_9HYPH</name>
<dbReference type="PANTHER" id="PTHR36838">
    <property type="entry name" value="AUXIN EFFLUX CARRIER FAMILY PROTEIN"/>
    <property type="match status" value="1"/>
</dbReference>
<dbReference type="PANTHER" id="PTHR36838:SF3">
    <property type="entry name" value="TRANSPORTER AUXIN EFFLUX CARRIER EC FAMILY"/>
    <property type="match status" value="1"/>
</dbReference>
<dbReference type="OrthoDB" id="7329340at2"/>
<feature type="transmembrane region" description="Helical" evidence="8">
    <location>
        <begin position="289"/>
        <end position="309"/>
    </location>
</feature>
<feature type="transmembrane region" description="Helical" evidence="8">
    <location>
        <begin position="230"/>
        <end position="250"/>
    </location>
</feature>
<dbReference type="AlphaFoldDB" id="A0A165XBR8"/>
<keyword evidence="7 8" id="KW-0472">Membrane</keyword>
<feature type="transmembrane region" description="Helical" evidence="8">
    <location>
        <begin position="256"/>
        <end position="277"/>
    </location>
</feature>
<dbReference type="Gene3D" id="1.20.1530.20">
    <property type="match status" value="1"/>
</dbReference>
<feature type="transmembrane region" description="Helical" evidence="8">
    <location>
        <begin position="32"/>
        <end position="53"/>
    </location>
</feature>
<evidence type="ECO:0000256" key="7">
    <source>
        <dbReference type="ARBA" id="ARBA00023136"/>
    </source>
</evidence>
<protein>
    <submittedName>
        <fullName evidence="9">Putative transporter YfdV</fullName>
    </submittedName>
</protein>
<dbReference type="InterPro" id="IPR004776">
    <property type="entry name" value="Mem_transp_PIN-like"/>
</dbReference>
<proteinExistence type="inferred from homology"/>
<evidence type="ECO:0000313" key="10">
    <source>
        <dbReference type="Proteomes" id="UP000076577"/>
    </source>
</evidence>
<evidence type="ECO:0000313" key="9">
    <source>
        <dbReference type="EMBL" id="KZL17552.1"/>
    </source>
</evidence>
<comment type="subcellular location">
    <subcellularLocation>
        <location evidence="1">Cell membrane</location>
        <topology evidence="1">Multi-pass membrane protein</topology>
    </subcellularLocation>
</comment>
<keyword evidence="10" id="KW-1185">Reference proteome</keyword>
<comment type="similarity">
    <text evidence="2">Belongs to the auxin efflux carrier (TC 2.A.69) family.</text>
</comment>
<keyword evidence="6 8" id="KW-1133">Transmembrane helix</keyword>
<evidence type="ECO:0000256" key="4">
    <source>
        <dbReference type="ARBA" id="ARBA00022475"/>
    </source>
</evidence>
<feature type="transmembrane region" description="Helical" evidence="8">
    <location>
        <begin position="114"/>
        <end position="142"/>
    </location>
</feature>
<dbReference type="InterPro" id="IPR038770">
    <property type="entry name" value="Na+/solute_symporter_sf"/>
</dbReference>
<dbReference type="GO" id="GO:0055085">
    <property type="term" value="P:transmembrane transport"/>
    <property type="evidence" value="ECO:0007669"/>
    <property type="project" value="InterPro"/>
</dbReference>
<organism evidence="9 10">
    <name type="scientific">Pseudovibrio axinellae</name>
    <dbReference type="NCBI Taxonomy" id="989403"/>
    <lineage>
        <taxon>Bacteria</taxon>
        <taxon>Pseudomonadati</taxon>
        <taxon>Pseudomonadota</taxon>
        <taxon>Alphaproteobacteria</taxon>
        <taxon>Hyphomicrobiales</taxon>
        <taxon>Stappiaceae</taxon>
        <taxon>Pseudovibrio</taxon>
    </lineage>
</organism>
<dbReference type="Pfam" id="PF03547">
    <property type="entry name" value="Mem_trans"/>
    <property type="match status" value="1"/>
</dbReference>
<keyword evidence="4" id="KW-1003">Cell membrane</keyword>
<dbReference type="STRING" id="989403.SAMN05421798_10862"/>
<comment type="caution">
    <text evidence="9">The sequence shown here is derived from an EMBL/GenBank/DDBJ whole genome shotgun (WGS) entry which is preliminary data.</text>
</comment>
<feature type="transmembrane region" description="Helical" evidence="8">
    <location>
        <begin position="163"/>
        <end position="185"/>
    </location>
</feature>
<reference evidence="9 10" key="1">
    <citation type="journal article" date="2016" name="Front. Microbiol.">
        <title>Comparative Genomic Analysis Reveals a Diverse Repertoire of Genes Involved in Prokaryote-Eukaryote Interactions within the Pseudovibrio Genus.</title>
        <authorList>
            <person name="Romano S."/>
            <person name="Fernandez-Guerra A."/>
            <person name="Reen F.J."/>
            <person name="Glockner F.O."/>
            <person name="Crowley S.P."/>
            <person name="O'Sullivan O."/>
            <person name="Cotter P.D."/>
            <person name="Adams C."/>
            <person name="Dobson A.D."/>
            <person name="O'Gara F."/>
        </authorList>
    </citation>
    <scope>NUCLEOTIDE SEQUENCE [LARGE SCALE GENOMIC DNA]</scope>
    <source>
        <strain evidence="9 10">Ad2</strain>
    </source>
</reference>
<evidence type="ECO:0000256" key="6">
    <source>
        <dbReference type="ARBA" id="ARBA00022989"/>
    </source>
</evidence>
<dbReference type="EMBL" id="LMCB01000031">
    <property type="protein sequence ID" value="KZL17552.1"/>
    <property type="molecule type" value="Genomic_DNA"/>
</dbReference>